<proteinExistence type="predicted"/>
<keyword evidence="1" id="KW-0378">Hydrolase</keyword>
<protein>
    <recommendedName>
        <fullName evidence="2">CN hydrolase domain-containing protein</fullName>
    </recommendedName>
</protein>
<dbReference type="HOGENOM" id="CLU_060290_0_0_6"/>
<dbReference type="Gene3D" id="3.60.110.10">
    <property type="entry name" value="Carbon-nitrogen hydrolase"/>
    <property type="match status" value="1"/>
</dbReference>
<dbReference type="InterPro" id="IPR036526">
    <property type="entry name" value="C-N_Hydrolase_sf"/>
</dbReference>
<evidence type="ECO:0000313" key="3">
    <source>
        <dbReference type="EMBL" id="ENW06189.1"/>
    </source>
</evidence>
<dbReference type="GO" id="GO:0016811">
    <property type="term" value="F:hydrolase activity, acting on carbon-nitrogen (but not peptide) bonds, in linear amides"/>
    <property type="evidence" value="ECO:0007669"/>
    <property type="project" value="TreeGrafter"/>
</dbReference>
<dbReference type="EMBL" id="APQL01000006">
    <property type="protein sequence ID" value="ENW06189.1"/>
    <property type="molecule type" value="Genomic_DNA"/>
</dbReference>
<dbReference type="Pfam" id="PF00795">
    <property type="entry name" value="CN_hydrolase"/>
    <property type="match status" value="1"/>
</dbReference>
<keyword evidence="4" id="KW-1185">Reference proteome</keyword>
<dbReference type="CDD" id="cd07197">
    <property type="entry name" value="nitrilase"/>
    <property type="match status" value="1"/>
</dbReference>
<dbReference type="AlphaFoldDB" id="N9FMX0"/>
<dbReference type="eggNOG" id="COG0388">
    <property type="taxonomic scope" value="Bacteria"/>
</dbReference>
<dbReference type="STRING" id="262668.GCA_000931715_01128"/>
<dbReference type="PATRIC" id="fig|1217648.3.peg.1864"/>
<dbReference type="Proteomes" id="UP000017670">
    <property type="component" value="Unassembled WGS sequence"/>
</dbReference>
<dbReference type="PANTHER" id="PTHR43674">
    <property type="entry name" value="NITRILASE C965.09-RELATED"/>
    <property type="match status" value="1"/>
</dbReference>
<gene>
    <name evidence="3" type="ORF">F933_01910</name>
</gene>
<dbReference type="SUPFAM" id="SSF56317">
    <property type="entry name" value="Carbon-nitrogen hydrolase"/>
    <property type="match status" value="1"/>
</dbReference>
<organism evidence="3 4">
    <name type="scientific">Acinetobacter beijerinckii CIP 110307</name>
    <dbReference type="NCBI Taxonomy" id="1217648"/>
    <lineage>
        <taxon>Bacteria</taxon>
        <taxon>Pseudomonadati</taxon>
        <taxon>Pseudomonadota</taxon>
        <taxon>Gammaproteobacteria</taxon>
        <taxon>Moraxellales</taxon>
        <taxon>Moraxellaceae</taxon>
        <taxon>Acinetobacter</taxon>
    </lineage>
</organism>
<name>N9FMX0_9GAMM</name>
<reference evidence="3 4" key="1">
    <citation type="submission" date="2013-02" db="EMBL/GenBank/DDBJ databases">
        <title>The Genome Sequence of Acinetobacter beijerinckii CIP 110307.</title>
        <authorList>
            <consortium name="The Broad Institute Genome Sequencing Platform"/>
            <consortium name="The Broad Institute Genome Sequencing Center for Infectious Disease"/>
            <person name="Cerqueira G."/>
            <person name="Feldgarden M."/>
            <person name="Courvalin P."/>
            <person name="Perichon B."/>
            <person name="Grillot-Courvalin C."/>
            <person name="Clermont D."/>
            <person name="Rocha E."/>
            <person name="Yoon E.-J."/>
            <person name="Nemec A."/>
            <person name="Walker B."/>
            <person name="Young S.K."/>
            <person name="Zeng Q."/>
            <person name="Gargeya S."/>
            <person name="Fitzgerald M."/>
            <person name="Haas B."/>
            <person name="Abouelleil A."/>
            <person name="Alvarado L."/>
            <person name="Arachchi H.M."/>
            <person name="Berlin A.M."/>
            <person name="Chapman S.B."/>
            <person name="Dewar J."/>
            <person name="Goldberg J."/>
            <person name="Griggs A."/>
            <person name="Gujja S."/>
            <person name="Hansen M."/>
            <person name="Howarth C."/>
            <person name="Imamovic A."/>
            <person name="Larimer J."/>
            <person name="McCowan C."/>
            <person name="Murphy C."/>
            <person name="Neiman D."/>
            <person name="Pearson M."/>
            <person name="Priest M."/>
            <person name="Roberts A."/>
            <person name="Saif S."/>
            <person name="Shea T."/>
            <person name="Sisk P."/>
            <person name="Sykes S."/>
            <person name="Wortman J."/>
            <person name="Nusbaum C."/>
            <person name="Birren B."/>
        </authorList>
    </citation>
    <scope>NUCLEOTIDE SEQUENCE [LARGE SCALE GENOMIC DNA]</scope>
    <source>
        <strain evidence="3 4">CIP 110307</strain>
    </source>
</reference>
<feature type="domain" description="CN hydrolase" evidence="2">
    <location>
        <begin position="4"/>
        <end position="271"/>
    </location>
</feature>
<evidence type="ECO:0000256" key="1">
    <source>
        <dbReference type="ARBA" id="ARBA00022801"/>
    </source>
</evidence>
<sequence length="324" mass="36820">MIDMKIVAIQPELQLGQVEANLKKLEQLILAAYQEHTPDVIVLPESMTSPNVYSPQALLTPQPLQGQPLQLLIRLAKQLNVVITGGFVAIRDGHTYGTYVMVERNGDYHLHDKDIPTAWEQNFYRGGSDDGIVDSTSLNCKVALLSGWEWARFRTAKRVREQHAQLILGGMCWYSMPINWYGLLGKWMRREHEIYKQQSEALPAQMARLTGIPVVHAAHVGEILSDMPLLPYVKWFTEMVGETQICDAAGNVLARMSLADGEGYIAAEIKIAEPQPLDQVQQRYWIPDMTVTSKLAWHVGNLHGGLMYRVRHRLKKFPWQKQLK</sequence>
<dbReference type="InterPro" id="IPR050345">
    <property type="entry name" value="Aliph_Amidase/BUP"/>
</dbReference>
<evidence type="ECO:0000313" key="4">
    <source>
        <dbReference type="Proteomes" id="UP000017670"/>
    </source>
</evidence>
<evidence type="ECO:0000259" key="2">
    <source>
        <dbReference type="PROSITE" id="PS50263"/>
    </source>
</evidence>
<comment type="caution">
    <text evidence="3">The sequence shown here is derived from an EMBL/GenBank/DDBJ whole genome shotgun (WGS) entry which is preliminary data.</text>
</comment>
<dbReference type="PROSITE" id="PS50263">
    <property type="entry name" value="CN_HYDROLASE"/>
    <property type="match status" value="1"/>
</dbReference>
<dbReference type="InterPro" id="IPR003010">
    <property type="entry name" value="C-N_Hydrolase"/>
</dbReference>
<accession>N9FMX0</accession>
<dbReference type="PANTHER" id="PTHR43674:SF2">
    <property type="entry name" value="BETA-UREIDOPROPIONASE"/>
    <property type="match status" value="1"/>
</dbReference>